<comment type="caution">
    <text evidence="2">The sequence shown here is derived from an EMBL/GenBank/DDBJ whole genome shotgun (WGS) entry which is preliminary data.</text>
</comment>
<dbReference type="SUPFAM" id="SSF48403">
    <property type="entry name" value="Ankyrin repeat"/>
    <property type="match status" value="1"/>
</dbReference>
<reference evidence="2 3" key="1">
    <citation type="submission" date="2015-09" db="EMBL/GenBank/DDBJ databases">
        <title>Draft genome of a European isolate of the apple canker pathogen Neonectria ditissima.</title>
        <authorList>
            <person name="Gomez-Cortecero A."/>
            <person name="Harrison R.J."/>
            <person name="Armitage A.D."/>
        </authorList>
    </citation>
    <scope>NUCLEOTIDE SEQUENCE [LARGE SCALE GENOMIC DNA]</scope>
    <source>
        <strain evidence="2 3">R09/05</strain>
    </source>
</reference>
<keyword evidence="3" id="KW-1185">Reference proteome</keyword>
<dbReference type="InterPro" id="IPR036770">
    <property type="entry name" value="Ankyrin_rpt-contain_sf"/>
</dbReference>
<dbReference type="Pfam" id="PF17111">
    <property type="entry name" value="PigL_N"/>
    <property type="match status" value="1"/>
</dbReference>
<sequence length="780" mass="86150">MDPLSIVATSFSLAGAIAKVSITLTEFSRDFSASADDLSQISLELKALSTILDPITRVLSSGRQSPLPAPLTKEVDNTLHGCLSVVRQTEEKISKYQRDKAWTKTKWVLFGQGDVQKLRESLGFYKVALGIGLHTISIHTSQDIKDDTEHVRIKMDAVKINTDKILARMNSIRQTNPHPSKDSSIEQWIDEIALLSSYAESSYMETVADPADLTLRPPSRGMTPLEDVGLRTPIQLGEPSFEIGEIDCLSGQNDNEITPSSEDTQPTTVVITNDGCPSATNHSSVEELKVTRQAGITSKSEHDVVPPAARKSIEQQALNSPMVPRSIKPADLCFDRIEDMAQMIRRTMLLAQPDKDLILLSQARRRLLQPKQQKELDQTLADIGPETTADMIRDTIAKGGDPNGGRPRHVATLALVKALVQRKKECVCALLCGGADPNAIDDPALGYPVLFYAIENGNQHAVWWLVAAGASVNFPVLESSSKTFASKRLVTTPFLYAIKHLYSSPHNPVEVSQLRIDPVKDIQVRIVRFLLANGAGFDICELSHERVANEISALATSWYTVDRLVIWRVAKLLLRSMGNPPYKEITTNNLSILNPFNEAAAHGAGPLLTLLGTDLLPYCSTTYDPAGHSAIEYWSGAMAVAARSQAWECAKILAKPPYACQESLLRLIQEYMQRKNQDTFASKRFGSLSWSGFSRAAEMLLNDNGSDPFVQRHVRFKKQTFLGTSSPGLRLVSPLELVNTIATDKDRRPVRKLLLQKRITSATHMPVRPPRAQSTFKEFK</sequence>
<gene>
    <name evidence="2" type="ORF">AK830_g6831</name>
</gene>
<dbReference type="Proteomes" id="UP000050424">
    <property type="component" value="Unassembled WGS sequence"/>
</dbReference>
<evidence type="ECO:0000313" key="3">
    <source>
        <dbReference type="Proteomes" id="UP000050424"/>
    </source>
</evidence>
<proteinExistence type="predicted"/>
<dbReference type="OrthoDB" id="524326at2759"/>
<dbReference type="EMBL" id="LKCW01000099">
    <property type="protein sequence ID" value="KPM39749.1"/>
    <property type="molecule type" value="Genomic_DNA"/>
</dbReference>
<dbReference type="AlphaFoldDB" id="A0A0P7AZ00"/>
<evidence type="ECO:0000313" key="2">
    <source>
        <dbReference type="EMBL" id="KPM39749.1"/>
    </source>
</evidence>
<accession>A0A0P7AZ00</accession>
<evidence type="ECO:0000259" key="1">
    <source>
        <dbReference type="Pfam" id="PF17111"/>
    </source>
</evidence>
<feature type="domain" description="Azaphilone pigments biosynthesis cluster protein L N-terminal" evidence="1">
    <location>
        <begin position="1"/>
        <end position="175"/>
    </location>
</feature>
<dbReference type="Gene3D" id="1.25.40.20">
    <property type="entry name" value="Ankyrin repeat-containing domain"/>
    <property type="match status" value="1"/>
</dbReference>
<organism evidence="2 3">
    <name type="scientific">Neonectria ditissima</name>
    <dbReference type="NCBI Taxonomy" id="78410"/>
    <lineage>
        <taxon>Eukaryota</taxon>
        <taxon>Fungi</taxon>
        <taxon>Dikarya</taxon>
        <taxon>Ascomycota</taxon>
        <taxon>Pezizomycotina</taxon>
        <taxon>Sordariomycetes</taxon>
        <taxon>Hypocreomycetidae</taxon>
        <taxon>Hypocreales</taxon>
        <taxon>Nectriaceae</taxon>
        <taxon>Neonectria</taxon>
    </lineage>
</organism>
<dbReference type="STRING" id="78410.A0A0P7AZ00"/>
<dbReference type="InterPro" id="IPR031348">
    <property type="entry name" value="PigL_N"/>
</dbReference>
<protein>
    <recommendedName>
        <fullName evidence="1">Azaphilone pigments biosynthesis cluster protein L N-terminal domain-containing protein</fullName>
    </recommendedName>
</protein>
<name>A0A0P7AZ00_9HYPO</name>